<proteinExistence type="predicted"/>
<accession>A0A7J9IB63</accession>
<evidence type="ECO:0000313" key="2">
    <source>
        <dbReference type="EMBL" id="MBA0819128.1"/>
    </source>
</evidence>
<dbReference type="OrthoDB" id="1421598at2759"/>
<dbReference type="InterPro" id="IPR044824">
    <property type="entry name" value="MAIN-like"/>
</dbReference>
<evidence type="ECO:0000256" key="1">
    <source>
        <dbReference type="SAM" id="MobiDB-lite"/>
    </source>
</evidence>
<dbReference type="Proteomes" id="UP000593560">
    <property type="component" value="Unassembled WGS sequence"/>
</dbReference>
<organism evidence="2 3">
    <name type="scientific">Gossypium harknessii</name>
    <dbReference type="NCBI Taxonomy" id="34285"/>
    <lineage>
        <taxon>Eukaryota</taxon>
        <taxon>Viridiplantae</taxon>
        <taxon>Streptophyta</taxon>
        <taxon>Embryophyta</taxon>
        <taxon>Tracheophyta</taxon>
        <taxon>Spermatophyta</taxon>
        <taxon>Magnoliopsida</taxon>
        <taxon>eudicotyledons</taxon>
        <taxon>Gunneridae</taxon>
        <taxon>Pentapetalae</taxon>
        <taxon>rosids</taxon>
        <taxon>malvids</taxon>
        <taxon>Malvales</taxon>
        <taxon>Malvaceae</taxon>
        <taxon>Malvoideae</taxon>
        <taxon>Gossypium</taxon>
    </lineage>
</organism>
<feature type="non-terminal residue" evidence="2">
    <location>
        <position position="261"/>
    </location>
</feature>
<dbReference type="PANTHER" id="PTHR46033">
    <property type="entry name" value="PROTEIN MAIN-LIKE 2"/>
    <property type="match status" value="1"/>
</dbReference>
<sequence length="261" mass="28935">ELLKGSGFLAGSQYRPGVQVGSETHQRVNRELQLGLPVDGSALTGSVQSADWGAICYDLLGVIMDNIYGGQIEMGWLRDTFLESGNDLTEVERIRYARVYILEMIGGYLMLDLLRNLEMCGATPPNKAKIRGYLSLLQSWARFRFLVLRLRVNHLYTFSLITRFRQSIPVAPEVLDDEYKIDLRERRGPLNPMRRDDGTGPSTAPTQSPGPTPQATTPTPQPFQIMPGIVVGGVARGTIVELISLPIPIALWPYGIQTPLP</sequence>
<gene>
    <name evidence="2" type="ORF">Gohar_022414</name>
</gene>
<dbReference type="EMBL" id="JABFAD010327948">
    <property type="protein sequence ID" value="MBA0819128.1"/>
    <property type="molecule type" value="Genomic_DNA"/>
</dbReference>
<protein>
    <submittedName>
        <fullName evidence="2">Uncharacterized protein</fullName>
    </submittedName>
</protein>
<dbReference type="PANTHER" id="PTHR46033:SF8">
    <property type="entry name" value="PROTEIN MAINTENANCE OF MERISTEMS-LIKE"/>
    <property type="match status" value="1"/>
</dbReference>
<keyword evidence="3" id="KW-1185">Reference proteome</keyword>
<name>A0A7J9IB63_9ROSI</name>
<feature type="compositionally biased region" description="Low complexity" evidence="1">
    <location>
        <begin position="199"/>
        <end position="218"/>
    </location>
</feature>
<evidence type="ECO:0000313" key="3">
    <source>
        <dbReference type="Proteomes" id="UP000593560"/>
    </source>
</evidence>
<comment type="caution">
    <text evidence="2">The sequence shown here is derived from an EMBL/GenBank/DDBJ whole genome shotgun (WGS) entry which is preliminary data.</text>
</comment>
<feature type="region of interest" description="Disordered" evidence="1">
    <location>
        <begin position="186"/>
        <end position="222"/>
    </location>
</feature>
<feature type="non-terminal residue" evidence="2">
    <location>
        <position position="1"/>
    </location>
</feature>
<feature type="compositionally biased region" description="Basic and acidic residues" evidence="1">
    <location>
        <begin position="186"/>
        <end position="198"/>
    </location>
</feature>
<dbReference type="GO" id="GO:0010073">
    <property type="term" value="P:meristem maintenance"/>
    <property type="evidence" value="ECO:0007669"/>
    <property type="project" value="InterPro"/>
</dbReference>
<dbReference type="AlphaFoldDB" id="A0A7J9IB63"/>
<reference evidence="2 3" key="1">
    <citation type="journal article" date="2019" name="Genome Biol. Evol.">
        <title>Insights into the evolution of the New World diploid cottons (Gossypium, subgenus Houzingenia) based on genome sequencing.</title>
        <authorList>
            <person name="Grover C.E."/>
            <person name="Arick M.A. 2nd"/>
            <person name="Thrash A."/>
            <person name="Conover J.L."/>
            <person name="Sanders W.S."/>
            <person name="Peterson D.G."/>
            <person name="Frelichowski J.E."/>
            <person name="Scheffler J.A."/>
            <person name="Scheffler B.E."/>
            <person name="Wendel J.F."/>
        </authorList>
    </citation>
    <scope>NUCLEOTIDE SEQUENCE [LARGE SCALE GENOMIC DNA]</scope>
    <source>
        <strain evidence="2">0</strain>
        <tissue evidence="2">Leaf</tissue>
    </source>
</reference>